<dbReference type="Proteomes" id="UP000054075">
    <property type="component" value="Unassembled WGS sequence"/>
</dbReference>
<reference evidence="1" key="2">
    <citation type="submission" date="2007-10" db="EMBL/GenBank/DDBJ databases">
        <authorList>
            <person name="Myers G.S."/>
        </authorList>
    </citation>
    <scope>NUCLEOTIDE SEQUENCE [LARGE SCALE GENOMIC DNA]</scope>
</reference>
<dbReference type="EMBL" id="AAQJ02000001">
    <property type="protein sequence ID" value="EDP46513.1"/>
    <property type="molecule type" value="Genomic_DNA"/>
</dbReference>
<evidence type="ECO:0000313" key="2">
    <source>
        <dbReference type="Proteomes" id="UP000054075"/>
    </source>
</evidence>
<name>A8PNI6_9COXI</name>
<organism evidence="1 2">
    <name type="scientific">Rickettsiella grylli</name>
    <dbReference type="NCBI Taxonomy" id="59196"/>
    <lineage>
        <taxon>Bacteria</taxon>
        <taxon>Pseudomonadati</taxon>
        <taxon>Pseudomonadota</taxon>
        <taxon>Gammaproteobacteria</taxon>
        <taxon>Legionellales</taxon>
        <taxon>Coxiellaceae</taxon>
        <taxon>Rickettsiella</taxon>
    </lineage>
</organism>
<keyword evidence="2" id="KW-1185">Reference proteome</keyword>
<reference evidence="1" key="1">
    <citation type="submission" date="2006-04" db="EMBL/GenBank/DDBJ databases">
        <authorList>
            <person name="Seshadri R."/>
            <person name="Federici B.A."/>
        </authorList>
    </citation>
    <scope>NUCLEOTIDE SEQUENCE [LARGE SCALE GENOMIC DNA]</scope>
</reference>
<comment type="caution">
    <text evidence="1">The sequence shown here is derived from an EMBL/GenBank/DDBJ whole genome shotgun (WGS) entry which is preliminary data.</text>
</comment>
<evidence type="ECO:0000313" key="1">
    <source>
        <dbReference type="EMBL" id="EDP46513.1"/>
    </source>
</evidence>
<sequence>MSRGARYEEDLKIAKKILARGYEYGAIKDLLGLSDQDLLH</sequence>
<protein>
    <recommendedName>
        <fullName evidence="3">Transposase</fullName>
    </recommendedName>
</protein>
<gene>
    <name evidence="1" type="ORF">RICGR_1014</name>
</gene>
<accession>A8PNI6</accession>
<dbReference type="RefSeq" id="WP_006035489.1">
    <property type="nucleotide sequence ID" value="NZ_AAQJ02000001.1"/>
</dbReference>
<dbReference type="AlphaFoldDB" id="A8PNI6"/>
<evidence type="ECO:0008006" key="3">
    <source>
        <dbReference type="Google" id="ProtNLM"/>
    </source>
</evidence>
<proteinExistence type="predicted"/>